<proteinExistence type="predicted"/>
<feature type="region of interest" description="Disordered" evidence="1">
    <location>
        <begin position="123"/>
        <end position="160"/>
    </location>
</feature>
<reference evidence="2" key="1">
    <citation type="submission" date="2021-01" db="EMBL/GenBank/DDBJ databases">
        <authorList>
            <person name="Corre E."/>
            <person name="Pelletier E."/>
            <person name="Niang G."/>
            <person name="Scheremetjew M."/>
            <person name="Finn R."/>
            <person name="Kale V."/>
            <person name="Holt S."/>
            <person name="Cochrane G."/>
            <person name="Meng A."/>
            <person name="Brown T."/>
            <person name="Cohen L."/>
        </authorList>
    </citation>
    <scope>NUCLEOTIDE SEQUENCE</scope>
    <source>
        <strain evidence="2">B650</strain>
    </source>
</reference>
<sequence length="361" mass="41266">MLDLSRPPPTLDGHLVVHSAQIETISTRELKPTLQCQRKRELNKQEKRVNNNEVPKQSLRNEESSEAVRIKVSFGPTSFFSLRDLPKRLTAGSVWREKKVKEKQNISGGQKINKLPCPTAKITSKTMSGVDPIKNGNKMTFHRPPPTPRSYDKKRTPLQSSQRTIIQNEALKVTKCTTRTKQPILRDETNKPNRKNEGQKSLYGPFLSGQGKLQTIKANPLKRAKIVANHMFQVLKQMMPTSNFEIRIKGNSVYVNVDTETIDIEIKRLEENMRDLATTDEVLRREGFFKAPSDWNKQLVDRGSSSWRIFAFCLLHDARNQSIKLLEQSGVGHYRERIESPTIEDICTRSAGWTFQAKDST</sequence>
<name>A0A7S2NSJ0_9STRA</name>
<accession>A0A7S2NSJ0</accession>
<dbReference type="EMBL" id="HBGY01000944">
    <property type="protein sequence ID" value="CAD9555776.1"/>
    <property type="molecule type" value="Transcribed_RNA"/>
</dbReference>
<gene>
    <name evidence="2" type="ORF">LDAN0321_LOCUS623</name>
</gene>
<protein>
    <submittedName>
        <fullName evidence="2">Uncharacterized protein</fullName>
    </submittedName>
</protein>
<organism evidence="2">
    <name type="scientific">Leptocylindrus danicus</name>
    <dbReference type="NCBI Taxonomy" id="163516"/>
    <lineage>
        <taxon>Eukaryota</taxon>
        <taxon>Sar</taxon>
        <taxon>Stramenopiles</taxon>
        <taxon>Ochrophyta</taxon>
        <taxon>Bacillariophyta</taxon>
        <taxon>Coscinodiscophyceae</taxon>
        <taxon>Chaetocerotophycidae</taxon>
        <taxon>Leptocylindrales</taxon>
        <taxon>Leptocylindraceae</taxon>
        <taxon>Leptocylindrus</taxon>
    </lineage>
</organism>
<feature type="region of interest" description="Disordered" evidence="1">
    <location>
        <begin position="185"/>
        <end position="204"/>
    </location>
</feature>
<dbReference type="AlphaFoldDB" id="A0A7S2NSJ0"/>
<feature type="compositionally biased region" description="Basic and acidic residues" evidence="1">
    <location>
        <begin position="185"/>
        <end position="198"/>
    </location>
</feature>
<evidence type="ECO:0000256" key="1">
    <source>
        <dbReference type="SAM" id="MobiDB-lite"/>
    </source>
</evidence>
<evidence type="ECO:0000313" key="2">
    <source>
        <dbReference type="EMBL" id="CAD9555776.1"/>
    </source>
</evidence>